<protein>
    <submittedName>
        <fullName evidence="1">Uncharacterized protein</fullName>
    </submittedName>
</protein>
<proteinExistence type="predicted"/>
<gene>
    <name evidence="1" type="ORF">ESU54_05410</name>
</gene>
<reference evidence="1 2" key="1">
    <citation type="submission" date="2019-08" db="EMBL/GenBank/DDBJ databases">
        <title>Genome of Aequorivita antarctica SW49 (type strain).</title>
        <authorList>
            <person name="Bowman J.P."/>
        </authorList>
    </citation>
    <scope>NUCLEOTIDE SEQUENCE [LARGE SCALE GENOMIC DNA]</scope>
    <source>
        <strain evidence="1 2">SW49</strain>
    </source>
</reference>
<sequence>MSKYDDEIFKTLTIDEENFSSAFEIYQHMGAVVDKMVSKFWYAVKRELEELTKDTDFKVEIYENNFAHNSKLYLYLEPNKDFRFTYEHLGQNQNIGLWANTFQDKVNIEKTNAYKMSVRKNFDGWEHTTSNEWIAYKSTGEDFSKLSSLIKILPNNIEDYPRIKAQELFDFAEEYKQHLQHLVTYCSNE</sequence>
<organism evidence="1 2">
    <name type="scientific">Aequorivita antarctica</name>
    <dbReference type="NCBI Taxonomy" id="153266"/>
    <lineage>
        <taxon>Bacteria</taxon>
        <taxon>Pseudomonadati</taxon>
        <taxon>Bacteroidota</taxon>
        <taxon>Flavobacteriia</taxon>
        <taxon>Flavobacteriales</taxon>
        <taxon>Flavobacteriaceae</taxon>
        <taxon>Aequorivita</taxon>
    </lineage>
</organism>
<accession>A0A5C6Z1K3</accession>
<evidence type="ECO:0000313" key="2">
    <source>
        <dbReference type="Proteomes" id="UP000321497"/>
    </source>
</evidence>
<dbReference type="RefSeq" id="WP_111843466.1">
    <property type="nucleotide sequence ID" value="NZ_UEGI01000002.1"/>
</dbReference>
<keyword evidence="2" id="KW-1185">Reference proteome</keyword>
<evidence type="ECO:0000313" key="1">
    <source>
        <dbReference type="EMBL" id="TXD73908.1"/>
    </source>
</evidence>
<name>A0A5C6Z1K3_9FLAO</name>
<dbReference type="Proteomes" id="UP000321497">
    <property type="component" value="Unassembled WGS sequence"/>
</dbReference>
<comment type="caution">
    <text evidence="1">The sequence shown here is derived from an EMBL/GenBank/DDBJ whole genome shotgun (WGS) entry which is preliminary data.</text>
</comment>
<dbReference type="EMBL" id="VORT01000003">
    <property type="protein sequence ID" value="TXD73908.1"/>
    <property type="molecule type" value="Genomic_DNA"/>
</dbReference>
<dbReference type="AlphaFoldDB" id="A0A5C6Z1K3"/>